<dbReference type="UniPathway" id="UPA00886"/>
<evidence type="ECO:0000256" key="7">
    <source>
        <dbReference type="ARBA" id="ARBA00022786"/>
    </source>
</evidence>
<dbReference type="STRING" id="684364.F4NXB5"/>
<evidence type="ECO:0000256" key="10">
    <source>
        <dbReference type="PROSITE-ProRule" id="PRU00452"/>
    </source>
</evidence>
<dbReference type="PANTHER" id="PTHR10782:SF4">
    <property type="entry name" value="TONALLI, ISOFORM E"/>
    <property type="match status" value="1"/>
</dbReference>
<feature type="region of interest" description="Disordered" evidence="11">
    <location>
        <begin position="526"/>
        <end position="553"/>
    </location>
</feature>
<feature type="region of interest" description="Disordered" evidence="11">
    <location>
        <begin position="578"/>
        <end position="630"/>
    </location>
</feature>
<dbReference type="OrthoDB" id="28127at2759"/>
<comment type="subcellular location">
    <subcellularLocation>
        <location evidence="1">Nucleus</location>
    </subcellularLocation>
</comment>
<evidence type="ECO:0000256" key="3">
    <source>
        <dbReference type="ARBA" id="ARBA00005383"/>
    </source>
</evidence>
<dbReference type="GO" id="GO:0016925">
    <property type="term" value="P:protein sumoylation"/>
    <property type="evidence" value="ECO:0000318"/>
    <property type="project" value="GO_Central"/>
</dbReference>
<feature type="compositionally biased region" description="Basic and acidic residues" evidence="11">
    <location>
        <begin position="732"/>
        <end position="747"/>
    </location>
</feature>
<dbReference type="GO" id="GO:0005634">
    <property type="term" value="C:nucleus"/>
    <property type="evidence" value="ECO:0007669"/>
    <property type="project" value="UniProtKB-SubCell"/>
</dbReference>
<keyword evidence="9" id="KW-0539">Nucleus</keyword>
<evidence type="ECO:0000313" key="15">
    <source>
        <dbReference type="Proteomes" id="UP000007241"/>
    </source>
</evidence>
<evidence type="ECO:0000256" key="9">
    <source>
        <dbReference type="ARBA" id="ARBA00023242"/>
    </source>
</evidence>
<keyword evidence="5" id="KW-0479">Metal-binding</keyword>
<dbReference type="Gene3D" id="3.30.40.10">
    <property type="entry name" value="Zinc/RING finger domain, C3HC4 (zinc finger)"/>
    <property type="match status" value="1"/>
</dbReference>
<dbReference type="GeneID" id="18242493"/>
<dbReference type="OMA" id="TPIVECK"/>
<dbReference type="PROSITE" id="PS51044">
    <property type="entry name" value="ZF_SP_RING"/>
    <property type="match status" value="1"/>
</dbReference>
<feature type="region of interest" description="Disordered" evidence="11">
    <location>
        <begin position="687"/>
        <end position="755"/>
    </location>
</feature>
<gene>
    <name evidence="14" type="ORF">BATDEDRAFT_86581</name>
</gene>
<evidence type="ECO:0008006" key="16">
    <source>
        <dbReference type="Google" id="ProtNLM"/>
    </source>
</evidence>
<keyword evidence="7" id="KW-0833">Ubl conjugation pathway</keyword>
<dbReference type="InParanoid" id="F4NXB5"/>
<feature type="compositionally biased region" description="Basic and acidic residues" evidence="11">
    <location>
        <begin position="703"/>
        <end position="717"/>
    </location>
</feature>
<dbReference type="EMBL" id="GL882880">
    <property type="protein sequence ID" value="EGF82329.1"/>
    <property type="molecule type" value="Genomic_DNA"/>
</dbReference>
<evidence type="ECO:0000256" key="2">
    <source>
        <dbReference type="ARBA" id="ARBA00004718"/>
    </source>
</evidence>
<dbReference type="Pfam" id="PF02891">
    <property type="entry name" value="zf-MIZ"/>
    <property type="match status" value="1"/>
</dbReference>
<feature type="domain" description="SP-RING-type" evidence="13">
    <location>
        <begin position="285"/>
        <end position="366"/>
    </location>
</feature>
<dbReference type="GO" id="GO:0008270">
    <property type="term" value="F:zinc ion binding"/>
    <property type="evidence" value="ECO:0007669"/>
    <property type="project" value="UniProtKB-KW"/>
</dbReference>
<dbReference type="InterPro" id="IPR004181">
    <property type="entry name" value="Znf_MIZ"/>
</dbReference>
<evidence type="ECO:0000313" key="14">
    <source>
        <dbReference type="EMBL" id="EGF82329.1"/>
    </source>
</evidence>
<evidence type="ECO:0000256" key="11">
    <source>
        <dbReference type="SAM" id="MobiDB-lite"/>
    </source>
</evidence>
<dbReference type="InterPro" id="IPR038654">
    <property type="entry name" value="PINIT_sf"/>
</dbReference>
<keyword evidence="4" id="KW-0808">Transferase</keyword>
<dbReference type="HOGENOM" id="CLU_368797_0_0_1"/>
<dbReference type="SUPFAM" id="SSF68906">
    <property type="entry name" value="SAP domain"/>
    <property type="match status" value="1"/>
</dbReference>
<dbReference type="AlphaFoldDB" id="F4NXB5"/>
<dbReference type="Pfam" id="PF02037">
    <property type="entry name" value="SAP"/>
    <property type="match status" value="1"/>
</dbReference>
<evidence type="ECO:0000259" key="13">
    <source>
        <dbReference type="PROSITE" id="PS51044"/>
    </source>
</evidence>
<dbReference type="GO" id="GO:0000785">
    <property type="term" value="C:chromatin"/>
    <property type="evidence" value="ECO:0000318"/>
    <property type="project" value="GO_Central"/>
</dbReference>
<dbReference type="CDD" id="cd16650">
    <property type="entry name" value="SP-RING_PIAS-like"/>
    <property type="match status" value="1"/>
</dbReference>
<protein>
    <recommendedName>
        <fullName evidence="16">SP-RING-type domain-containing protein</fullName>
    </recommendedName>
</protein>
<dbReference type="PROSITE" id="PS50800">
    <property type="entry name" value="SAP"/>
    <property type="match status" value="1"/>
</dbReference>
<reference evidence="14 15" key="1">
    <citation type="submission" date="2009-12" db="EMBL/GenBank/DDBJ databases">
        <title>The draft genome of Batrachochytrium dendrobatidis.</title>
        <authorList>
            <consortium name="US DOE Joint Genome Institute (JGI-PGF)"/>
            <person name="Kuo A."/>
            <person name="Salamov A."/>
            <person name="Schmutz J."/>
            <person name="Lucas S."/>
            <person name="Pitluck S."/>
            <person name="Rosenblum E."/>
            <person name="Stajich J."/>
            <person name="Eisen M."/>
            <person name="Grigoriev I.V."/>
        </authorList>
    </citation>
    <scope>NUCLEOTIDE SEQUENCE [LARGE SCALE GENOMIC DNA]</scope>
    <source>
        <strain evidence="15">JAM81 / FGSC 10211</strain>
    </source>
</reference>
<keyword evidence="8" id="KW-0862">Zinc</keyword>
<feature type="compositionally biased region" description="Polar residues" evidence="11">
    <location>
        <begin position="606"/>
        <end position="617"/>
    </location>
</feature>
<evidence type="ECO:0000256" key="1">
    <source>
        <dbReference type="ARBA" id="ARBA00004123"/>
    </source>
</evidence>
<comment type="similarity">
    <text evidence="3">Belongs to the PIAS family.</text>
</comment>
<dbReference type="SMART" id="SM00513">
    <property type="entry name" value="SAP"/>
    <property type="match status" value="1"/>
</dbReference>
<name>F4NXB5_BATDJ</name>
<feature type="compositionally biased region" description="Polar residues" evidence="11">
    <location>
        <begin position="383"/>
        <end position="405"/>
    </location>
</feature>
<evidence type="ECO:0000256" key="4">
    <source>
        <dbReference type="ARBA" id="ARBA00022679"/>
    </source>
</evidence>
<dbReference type="Proteomes" id="UP000007241">
    <property type="component" value="Unassembled WGS sequence"/>
</dbReference>
<accession>F4NXB5</accession>
<evidence type="ECO:0000256" key="6">
    <source>
        <dbReference type="ARBA" id="ARBA00022771"/>
    </source>
</evidence>
<dbReference type="InterPro" id="IPR003034">
    <property type="entry name" value="SAP_dom"/>
</dbReference>
<keyword evidence="6 10" id="KW-0863">Zinc-finger</keyword>
<feature type="region of interest" description="Disordered" evidence="11">
    <location>
        <begin position="380"/>
        <end position="405"/>
    </location>
</feature>
<evidence type="ECO:0000256" key="8">
    <source>
        <dbReference type="ARBA" id="ARBA00022833"/>
    </source>
</evidence>
<feature type="compositionally biased region" description="Low complexity" evidence="11">
    <location>
        <begin position="530"/>
        <end position="541"/>
    </location>
</feature>
<evidence type="ECO:0000259" key="12">
    <source>
        <dbReference type="PROSITE" id="PS50800"/>
    </source>
</evidence>
<dbReference type="RefSeq" id="XP_006676880.1">
    <property type="nucleotide sequence ID" value="XM_006676817.1"/>
</dbReference>
<evidence type="ECO:0000256" key="5">
    <source>
        <dbReference type="ARBA" id="ARBA00022723"/>
    </source>
</evidence>
<dbReference type="Gene3D" id="2.60.120.780">
    <property type="entry name" value="PINIT domain"/>
    <property type="match status" value="1"/>
</dbReference>
<dbReference type="InterPro" id="IPR013083">
    <property type="entry name" value="Znf_RING/FYVE/PHD"/>
</dbReference>
<feature type="domain" description="SAP" evidence="12">
    <location>
        <begin position="16"/>
        <end position="50"/>
    </location>
</feature>
<dbReference type="PANTHER" id="PTHR10782">
    <property type="entry name" value="ZINC FINGER MIZ DOMAIN-CONTAINING PROTEIN"/>
    <property type="match status" value="1"/>
</dbReference>
<proteinExistence type="inferred from homology"/>
<organism evidence="14 15">
    <name type="scientific">Batrachochytrium dendrobatidis (strain JAM81 / FGSC 10211)</name>
    <name type="common">Frog chytrid fungus</name>
    <dbReference type="NCBI Taxonomy" id="684364"/>
    <lineage>
        <taxon>Eukaryota</taxon>
        <taxon>Fungi</taxon>
        <taxon>Fungi incertae sedis</taxon>
        <taxon>Chytridiomycota</taxon>
        <taxon>Chytridiomycota incertae sedis</taxon>
        <taxon>Chytridiomycetes</taxon>
        <taxon>Rhizophydiales</taxon>
        <taxon>Rhizophydiales incertae sedis</taxon>
        <taxon>Batrachochytrium</taxon>
    </lineage>
</organism>
<keyword evidence="15" id="KW-1185">Reference proteome</keyword>
<dbReference type="InterPro" id="IPR036361">
    <property type="entry name" value="SAP_dom_sf"/>
</dbReference>
<sequence length="755" mass="83471">MQSNRMDHSYLSHVVLNKMVVSQLKQVIDAIGVSKTGLKAALQDRILQYAQMNDDHFLQCMNAVIKAIGPVELPSKRTISSDRVPKSSPHGPSNPPLQPGVRFRLSFNDQGLAGSSTSSDLATSKSYPGSRTMMQCAMSTHNSTLSSGSALQASNTLNNKFTEFDPSPFFNIKKALGPTLYTSESLCPMTMYFTLDPETKQLLDPKSKVSHSVLLFMGLPSLHRPAKLQYPESTSITCNQNHITACHATVQLVENIPIPKLVQNLFLHKLMSKEDVMAQQRQVDAEDDVQTTLEQVSLKDPLSKCRIVLPIRGTSCLHIQCFDCETFLSVNQQLPTWECPICYRAAPHSSLFVDAYFLDILKEAGDVDTVEVTPDGKWRVANTADSSTPAKNQNMHTSSTTPNNTEMLIIDDDTVGNIVTNINASLNSATSLQSTPKKASNSDVIDLTLSDSDNDTTTIVKTTCTPALSPTPATVSSFSPVTTATTAKSLPTFDVILPSFLKDTLLPVNLPLSIIQSPLEMVRQPHAIESSSSHSSNAESSQHMDSLSRQQHPYKRRSLGRNIELVYSDPSLESPTGLLYTPDHLYQSPTGGNHPKAASEPRPNSHRSLSFRNSTHKPGQARQRVYRPRSPLPLPLQEIEMYPQYWKSNDRLPPPPDETIQLMTRHELPTTMDGMNTTLTALLSNQHGADNGGEHLNSLPTHSHCDRGDYRSSDGKYTRTYTTHNGTAPHEPTYRMDDSLSRSKSRLEQYVSRFQ</sequence>
<comment type="pathway">
    <text evidence="2">Protein modification; protein sumoylation.</text>
</comment>
<feature type="region of interest" description="Disordered" evidence="11">
    <location>
        <begin position="76"/>
        <end position="101"/>
    </location>
</feature>
<dbReference type="GO" id="GO:0061665">
    <property type="term" value="F:SUMO ligase activity"/>
    <property type="evidence" value="ECO:0000318"/>
    <property type="project" value="GO_Central"/>
</dbReference>